<accession>A0ABY7S0R6</accession>
<reference evidence="4 5" key="1">
    <citation type="submission" date="2023-01" db="EMBL/GenBank/DDBJ databases">
        <title>Psychroserpens ponticola sp. nov., isolated from seawater.</title>
        <authorList>
            <person name="Kristyanto S."/>
            <person name="Jung J."/>
            <person name="Kim J.M."/>
            <person name="Jeon C.O."/>
        </authorList>
    </citation>
    <scope>NUCLEOTIDE SEQUENCE [LARGE SCALE GENOMIC DNA]</scope>
    <source>
        <strain evidence="4 5">MSW6</strain>
    </source>
</reference>
<dbReference type="InterPro" id="IPR003362">
    <property type="entry name" value="Bact_transf"/>
</dbReference>
<evidence type="ECO:0000313" key="5">
    <source>
        <dbReference type="Proteomes" id="UP001202717"/>
    </source>
</evidence>
<dbReference type="PANTHER" id="PTHR30576">
    <property type="entry name" value="COLANIC BIOSYNTHESIS UDP-GLUCOSE LIPID CARRIER TRANSFERASE"/>
    <property type="match status" value="1"/>
</dbReference>
<proteinExistence type="inferred from homology"/>
<keyword evidence="4" id="KW-0808">Transferase</keyword>
<dbReference type="RefSeq" id="WP_249995279.1">
    <property type="nucleotide sequence ID" value="NZ_CP116221.1"/>
</dbReference>
<comment type="similarity">
    <text evidence="1">Belongs to the bacterial sugar transferase family.</text>
</comment>
<dbReference type="Pfam" id="PF02397">
    <property type="entry name" value="Bac_transf"/>
    <property type="match status" value="1"/>
</dbReference>
<evidence type="ECO:0000259" key="3">
    <source>
        <dbReference type="Pfam" id="PF02397"/>
    </source>
</evidence>
<dbReference type="Proteomes" id="UP001202717">
    <property type="component" value="Chromosome"/>
</dbReference>
<dbReference type="PANTHER" id="PTHR30576:SF20">
    <property type="entry name" value="QUINOVOSAMINEPHOSPHOTRANSFERAE-RELATED"/>
    <property type="match status" value="1"/>
</dbReference>
<evidence type="ECO:0000256" key="1">
    <source>
        <dbReference type="ARBA" id="ARBA00006464"/>
    </source>
</evidence>
<organism evidence="4 5">
    <name type="scientific">Psychroserpens ponticola</name>
    <dbReference type="NCBI Taxonomy" id="2932268"/>
    <lineage>
        <taxon>Bacteria</taxon>
        <taxon>Pseudomonadati</taxon>
        <taxon>Bacteroidota</taxon>
        <taxon>Flavobacteriia</taxon>
        <taxon>Flavobacteriales</taxon>
        <taxon>Flavobacteriaceae</taxon>
        <taxon>Psychroserpens</taxon>
    </lineage>
</organism>
<evidence type="ECO:0000256" key="2">
    <source>
        <dbReference type="SAM" id="Phobius"/>
    </source>
</evidence>
<keyword evidence="2" id="KW-0812">Transmembrane</keyword>
<evidence type="ECO:0000313" key="4">
    <source>
        <dbReference type="EMBL" id="WCO02511.1"/>
    </source>
</evidence>
<dbReference type="GO" id="GO:0016740">
    <property type="term" value="F:transferase activity"/>
    <property type="evidence" value="ECO:0007669"/>
    <property type="project" value="UniProtKB-KW"/>
</dbReference>
<sequence>MKRFFDLVLAILLIPVLIIPIMFFVVIASISTRQFGLFLQKRVGQHGKLFDIYKIRTLRKGKHVLGHLDLSATRFGKFLRHYKLDELPQIFNVLIGNMGFVGPRPDVIGFADKLENEDRIILKVKPGITGPATLKYKDEETILSQQLDPETYNRTIIWPDKVKINKKYIENYSFSLDLNFILNSIVNKR</sequence>
<name>A0ABY7S0R6_9FLAO</name>
<keyword evidence="2" id="KW-1133">Transmembrane helix</keyword>
<gene>
    <name evidence="4" type="ORF">MUN68_003220</name>
</gene>
<keyword evidence="2" id="KW-0472">Membrane</keyword>
<feature type="transmembrane region" description="Helical" evidence="2">
    <location>
        <begin position="7"/>
        <end position="30"/>
    </location>
</feature>
<protein>
    <submittedName>
        <fullName evidence="4">Sugar transferase</fullName>
    </submittedName>
</protein>
<dbReference type="EMBL" id="CP116221">
    <property type="protein sequence ID" value="WCO02511.1"/>
    <property type="molecule type" value="Genomic_DNA"/>
</dbReference>
<feature type="domain" description="Bacterial sugar transferase" evidence="3">
    <location>
        <begin position="2"/>
        <end position="186"/>
    </location>
</feature>
<keyword evidence="5" id="KW-1185">Reference proteome</keyword>